<dbReference type="InterPro" id="IPR029020">
    <property type="entry name" value="Ammonium/urea_transptr"/>
</dbReference>
<proteinExistence type="inferred from homology"/>
<evidence type="ECO:0000256" key="1">
    <source>
        <dbReference type="ARBA" id="ARBA00004651"/>
    </source>
</evidence>
<dbReference type="Proteomes" id="UP001216907">
    <property type="component" value="Unassembled WGS sequence"/>
</dbReference>
<reference evidence="8 9" key="1">
    <citation type="submission" date="2023-03" db="EMBL/GenBank/DDBJ databases">
        <title>Paludisphaera mucosa sp. nov. a novel planctomycete from northern fen.</title>
        <authorList>
            <person name="Ivanova A."/>
        </authorList>
    </citation>
    <scope>NUCLEOTIDE SEQUENCE [LARGE SCALE GENOMIC DNA]</scope>
    <source>
        <strain evidence="8 9">Pla2</strain>
    </source>
</reference>
<evidence type="ECO:0000256" key="7">
    <source>
        <dbReference type="SAM" id="Phobius"/>
    </source>
</evidence>
<evidence type="ECO:0000256" key="3">
    <source>
        <dbReference type="ARBA" id="ARBA00022475"/>
    </source>
</evidence>
<feature type="transmembrane region" description="Helical" evidence="7">
    <location>
        <begin position="33"/>
        <end position="61"/>
    </location>
</feature>
<sequence length="310" mass="32653">MSWQPDRDPMAFVRESFRGIGQVFFQENAATGALFALGIAWSSPLMAGGAVVGAFLGTAAARLLKFDASETSAGIYGFNAALVGIASLFFFKPGVASLSLLIVGCLAATLLTRLARSRAPFPTYTAPFVVTTWVVFFLGTAMGVERVAHAGGAIPYGPWIGAVHGVSQVMFQADVWTAALFLLGIAVNDRRHAAWVLAGSVVGMLVGCWHADAASQLLDPESLVDRSMYEKVALGLYGYNAPLAAVALALWRRSLIAPLLGMLLSVLLTDLVPMLGLPALTAPFVLATWIVLALGRLEAALHPERAVPAA</sequence>
<name>A0ABT6F5K8_9BACT</name>
<evidence type="ECO:0000313" key="9">
    <source>
        <dbReference type="Proteomes" id="UP001216907"/>
    </source>
</evidence>
<keyword evidence="6 7" id="KW-0472">Membrane</keyword>
<dbReference type="EMBL" id="JARRAG010000001">
    <property type="protein sequence ID" value="MDG3002844.1"/>
    <property type="molecule type" value="Genomic_DNA"/>
</dbReference>
<feature type="transmembrane region" description="Helical" evidence="7">
    <location>
        <begin position="263"/>
        <end position="292"/>
    </location>
</feature>
<dbReference type="Pfam" id="PF03253">
    <property type="entry name" value="UT"/>
    <property type="match status" value="2"/>
</dbReference>
<keyword evidence="4 7" id="KW-0812">Transmembrane</keyword>
<protein>
    <submittedName>
        <fullName evidence="8">Urea transporter</fullName>
    </submittedName>
</protein>
<evidence type="ECO:0000256" key="2">
    <source>
        <dbReference type="ARBA" id="ARBA00005914"/>
    </source>
</evidence>
<dbReference type="Gene3D" id="1.10.3430.10">
    <property type="entry name" value="Ammonium transporter AmtB like domains"/>
    <property type="match status" value="1"/>
</dbReference>
<evidence type="ECO:0000313" key="8">
    <source>
        <dbReference type="EMBL" id="MDG3002844.1"/>
    </source>
</evidence>
<keyword evidence="9" id="KW-1185">Reference proteome</keyword>
<accession>A0ABT6F5K8</accession>
<keyword evidence="3" id="KW-1003">Cell membrane</keyword>
<dbReference type="PANTHER" id="PTHR10464">
    <property type="entry name" value="UREA TRANSPORTER"/>
    <property type="match status" value="1"/>
</dbReference>
<feature type="transmembrane region" description="Helical" evidence="7">
    <location>
        <begin position="232"/>
        <end position="251"/>
    </location>
</feature>
<feature type="transmembrane region" description="Helical" evidence="7">
    <location>
        <begin position="97"/>
        <end position="115"/>
    </location>
</feature>
<comment type="caution">
    <text evidence="8">The sequence shown here is derived from an EMBL/GenBank/DDBJ whole genome shotgun (WGS) entry which is preliminary data.</text>
</comment>
<keyword evidence="5 7" id="KW-1133">Transmembrane helix</keyword>
<evidence type="ECO:0000256" key="5">
    <source>
        <dbReference type="ARBA" id="ARBA00022989"/>
    </source>
</evidence>
<organism evidence="8 9">
    <name type="scientific">Paludisphaera mucosa</name>
    <dbReference type="NCBI Taxonomy" id="3030827"/>
    <lineage>
        <taxon>Bacteria</taxon>
        <taxon>Pseudomonadati</taxon>
        <taxon>Planctomycetota</taxon>
        <taxon>Planctomycetia</taxon>
        <taxon>Isosphaerales</taxon>
        <taxon>Isosphaeraceae</taxon>
        <taxon>Paludisphaera</taxon>
    </lineage>
</organism>
<dbReference type="InterPro" id="IPR004937">
    <property type="entry name" value="Urea_transporter"/>
</dbReference>
<feature type="transmembrane region" description="Helical" evidence="7">
    <location>
        <begin position="127"/>
        <end position="149"/>
    </location>
</feature>
<gene>
    <name evidence="8" type="ORF">PZE19_03610</name>
</gene>
<feature type="transmembrane region" description="Helical" evidence="7">
    <location>
        <begin position="73"/>
        <end position="91"/>
    </location>
</feature>
<comment type="similarity">
    <text evidence="2">Belongs to the urea transporter family.</text>
</comment>
<feature type="transmembrane region" description="Helical" evidence="7">
    <location>
        <begin position="169"/>
        <end position="187"/>
    </location>
</feature>
<evidence type="ECO:0000256" key="6">
    <source>
        <dbReference type="ARBA" id="ARBA00023136"/>
    </source>
</evidence>
<dbReference type="RefSeq" id="WP_277859207.1">
    <property type="nucleotide sequence ID" value="NZ_JARRAG010000001.1"/>
</dbReference>
<feature type="transmembrane region" description="Helical" evidence="7">
    <location>
        <begin position="194"/>
        <end position="212"/>
    </location>
</feature>
<comment type="subcellular location">
    <subcellularLocation>
        <location evidence="1">Cell membrane</location>
        <topology evidence="1">Multi-pass membrane protein</topology>
    </subcellularLocation>
</comment>
<evidence type="ECO:0000256" key="4">
    <source>
        <dbReference type="ARBA" id="ARBA00022692"/>
    </source>
</evidence>
<dbReference type="PANTHER" id="PTHR10464:SF4">
    <property type="entry name" value="UREA TRANSPORTER"/>
    <property type="match status" value="1"/>
</dbReference>